<dbReference type="AlphaFoldDB" id="A0A665XCH3"/>
<evidence type="ECO:0000313" key="8">
    <source>
        <dbReference type="Proteomes" id="UP000472264"/>
    </source>
</evidence>
<evidence type="ECO:0000256" key="5">
    <source>
        <dbReference type="RuleBase" id="RU000682"/>
    </source>
</evidence>
<name>A0A665XCH3_ECHNA</name>
<evidence type="ECO:0000256" key="3">
    <source>
        <dbReference type="ARBA" id="ARBA00023242"/>
    </source>
</evidence>
<evidence type="ECO:0000313" key="7">
    <source>
        <dbReference type="Ensembl" id="ENSENLP00000054123.1"/>
    </source>
</evidence>
<dbReference type="InterPro" id="IPR009057">
    <property type="entry name" value="Homeodomain-like_sf"/>
</dbReference>
<dbReference type="PROSITE" id="PS00027">
    <property type="entry name" value="HOMEOBOX_1"/>
    <property type="match status" value="1"/>
</dbReference>
<dbReference type="PANTHER" id="PTHR45664">
    <property type="entry name" value="PROTEIN ZERKNUELLT 1-RELATED"/>
    <property type="match status" value="1"/>
</dbReference>
<keyword evidence="3 4" id="KW-0539">Nucleus</keyword>
<keyword evidence="1 4" id="KW-0238">DNA-binding</keyword>
<reference evidence="7" key="2">
    <citation type="submission" date="2025-08" db="UniProtKB">
        <authorList>
            <consortium name="Ensembl"/>
        </authorList>
    </citation>
    <scope>IDENTIFICATION</scope>
</reference>
<evidence type="ECO:0000259" key="6">
    <source>
        <dbReference type="PROSITE" id="PS50071"/>
    </source>
</evidence>
<dbReference type="Proteomes" id="UP000472264">
    <property type="component" value="Chromosome 7"/>
</dbReference>
<comment type="subcellular location">
    <subcellularLocation>
        <location evidence="4 5">Nucleus</location>
    </subcellularLocation>
</comment>
<dbReference type="InterPro" id="IPR017970">
    <property type="entry name" value="Homeobox_CS"/>
</dbReference>
<dbReference type="GO" id="GO:0005634">
    <property type="term" value="C:nucleus"/>
    <property type="evidence" value="ECO:0007669"/>
    <property type="project" value="UniProtKB-SubCell"/>
</dbReference>
<sequence>RLIGYGLTSMAAGLQLTDRQIKIWFQNRRMRYKKEHKYGKVIDVSQHFPSNTSGSTSCPDNLSLPALQPQALNPLGTMTSSPASSFSTLAFSIAKL</sequence>
<dbReference type="InterPro" id="IPR001356">
    <property type="entry name" value="HD"/>
</dbReference>
<evidence type="ECO:0000256" key="1">
    <source>
        <dbReference type="ARBA" id="ARBA00023125"/>
    </source>
</evidence>
<dbReference type="Ensembl" id="ENSENLT00000055408.1">
    <property type="protein sequence ID" value="ENSENLP00000054123.1"/>
    <property type="gene ID" value="ENSENLG00000022561.1"/>
</dbReference>
<proteinExistence type="predicted"/>
<dbReference type="PANTHER" id="PTHR45664:SF12">
    <property type="entry name" value="PANCREAS_DUODENUM HOMEOBOX PROTEIN 1"/>
    <property type="match status" value="1"/>
</dbReference>
<evidence type="ECO:0000256" key="2">
    <source>
        <dbReference type="ARBA" id="ARBA00023155"/>
    </source>
</evidence>
<dbReference type="PROSITE" id="PS50071">
    <property type="entry name" value="HOMEOBOX_2"/>
    <property type="match status" value="1"/>
</dbReference>
<protein>
    <recommendedName>
        <fullName evidence="6">Homeobox domain-containing protein</fullName>
    </recommendedName>
</protein>
<feature type="domain" description="Homeobox" evidence="6">
    <location>
        <begin position="10"/>
        <end position="35"/>
    </location>
</feature>
<dbReference type="InParanoid" id="A0A665XCH3"/>
<keyword evidence="2 4" id="KW-0371">Homeobox</keyword>
<dbReference type="Pfam" id="PF00046">
    <property type="entry name" value="Homeodomain"/>
    <property type="match status" value="1"/>
</dbReference>
<reference evidence="7" key="1">
    <citation type="submission" date="2021-04" db="EMBL/GenBank/DDBJ databases">
        <authorList>
            <consortium name="Wellcome Sanger Institute Data Sharing"/>
        </authorList>
    </citation>
    <scope>NUCLEOTIDE SEQUENCE [LARGE SCALE GENOMIC DNA]</scope>
</reference>
<organism evidence="7 8">
    <name type="scientific">Echeneis naucrates</name>
    <name type="common">Live sharksucker</name>
    <dbReference type="NCBI Taxonomy" id="173247"/>
    <lineage>
        <taxon>Eukaryota</taxon>
        <taxon>Metazoa</taxon>
        <taxon>Chordata</taxon>
        <taxon>Craniata</taxon>
        <taxon>Vertebrata</taxon>
        <taxon>Euteleostomi</taxon>
        <taxon>Actinopterygii</taxon>
        <taxon>Neopterygii</taxon>
        <taxon>Teleostei</taxon>
        <taxon>Neoteleostei</taxon>
        <taxon>Acanthomorphata</taxon>
        <taxon>Carangaria</taxon>
        <taxon>Carangiformes</taxon>
        <taxon>Echeneidae</taxon>
        <taxon>Echeneis</taxon>
    </lineage>
</organism>
<keyword evidence="8" id="KW-1185">Reference proteome</keyword>
<evidence type="ECO:0000256" key="4">
    <source>
        <dbReference type="PROSITE-ProRule" id="PRU00108"/>
    </source>
</evidence>
<dbReference type="GO" id="GO:0000978">
    <property type="term" value="F:RNA polymerase II cis-regulatory region sequence-specific DNA binding"/>
    <property type="evidence" value="ECO:0007669"/>
    <property type="project" value="TreeGrafter"/>
</dbReference>
<dbReference type="SUPFAM" id="SSF46689">
    <property type="entry name" value="Homeodomain-like"/>
    <property type="match status" value="1"/>
</dbReference>
<dbReference type="GO" id="GO:0045944">
    <property type="term" value="P:positive regulation of transcription by RNA polymerase II"/>
    <property type="evidence" value="ECO:0007669"/>
    <property type="project" value="UniProtKB-ARBA"/>
</dbReference>
<dbReference type="CDD" id="cd00086">
    <property type="entry name" value="homeodomain"/>
    <property type="match status" value="1"/>
</dbReference>
<dbReference type="GO" id="GO:0000981">
    <property type="term" value="F:DNA-binding transcription factor activity, RNA polymerase II-specific"/>
    <property type="evidence" value="ECO:0007669"/>
    <property type="project" value="InterPro"/>
</dbReference>
<reference evidence="7" key="3">
    <citation type="submission" date="2025-09" db="UniProtKB">
        <authorList>
            <consortium name="Ensembl"/>
        </authorList>
    </citation>
    <scope>IDENTIFICATION</scope>
</reference>
<feature type="DNA-binding region" description="Homeobox" evidence="4">
    <location>
        <begin position="12"/>
        <end position="36"/>
    </location>
</feature>
<accession>A0A665XCH3</accession>
<dbReference type="Gene3D" id="1.10.10.60">
    <property type="entry name" value="Homeodomain-like"/>
    <property type="match status" value="1"/>
</dbReference>